<comment type="caution">
    <text evidence="1">The sequence shown here is derived from an EMBL/GenBank/DDBJ whole genome shotgun (WGS) entry which is preliminary data.</text>
</comment>
<sequence length="197" mass="22947">MKVNTYLIVTRYLSSRTSDRQLYITLGCEHGGGNKPRTKPRVDDEEEEVHVKRRGPYAAKLTEEQLKQTEQFRKSHLPPRNILRFFENKMWKIYIIVAKIKKNRIQGRNMVEEILCLSAQRGHTDTVFLNIDSLIEGQIADIKASLEYSKTKEKLNAKSNPILRILIDIEAFWKTLEIGSCHPLARQHDMDSDVFSY</sequence>
<organism evidence="1 2">
    <name type="scientific">Catharanthus roseus</name>
    <name type="common">Madagascar periwinkle</name>
    <name type="synonym">Vinca rosea</name>
    <dbReference type="NCBI Taxonomy" id="4058"/>
    <lineage>
        <taxon>Eukaryota</taxon>
        <taxon>Viridiplantae</taxon>
        <taxon>Streptophyta</taxon>
        <taxon>Embryophyta</taxon>
        <taxon>Tracheophyta</taxon>
        <taxon>Spermatophyta</taxon>
        <taxon>Magnoliopsida</taxon>
        <taxon>eudicotyledons</taxon>
        <taxon>Gunneridae</taxon>
        <taxon>Pentapetalae</taxon>
        <taxon>asterids</taxon>
        <taxon>lamiids</taxon>
        <taxon>Gentianales</taxon>
        <taxon>Apocynaceae</taxon>
        <taxon>Rauvolfioideae</taxon>
        <taxon>Vinceae</taxon>
        <taxon>Catharanthinae</taxon>
        <taxon>Catharanthus</taxon>
    </lineage>
</organism>
<evidence type="ECO:0000313" key="2">
    <source>
        <dbReference type="Proteomes" id="UP001060085"/>
    </source>
</evidence>
<evidence type="ECO:0000313" key="1">
    <source>
        <dbReference type="EMBL" id="KAI5681589.1"/>
    </source>
</evidence>
<accession>A0ACC0C9G2</accession>
<proteinExistence type="predicted"/>
<name>A0ACC0C9G2_CATRO</name>
<reference evidence="2" key="1">
    <citation type="journal article" date="2023" name="Nat. Plants">
        <title>Single-cell RNA sequencing provides a high-resolution roadmap for understanding the multicellular compartmentation of specialized metabolism.</title>
        <authorList>
            <person name="Sun S."/>
            <person name="Shen X."/>
            <person name="Li Y."/>
            <person name="Li Y."/>
            <person name="Wang S."/>
            <person name="Li R."/>
            <person name="Zhang H."/>
            <person name="Shen G."/>
            <person name="Guo B."/>
            <person name="Wei J."/>
            <person name="Xu J."/>
            <person name="St-Pierre B."/>
            <person name="Chen S."/>
            <person name="Sun C."/>
        </authorList>
    </citation>
    <scope>NUCLEOTIDE SEQUENCE [LARGE SCALE GENOMIC DNA]</scope>
</reference>
<protein>
    <submittedName>
        <fullName evidence="1">Uncharacterized protein</fullName>
    </submittedName>
</protein>
<dbReference type="Proteomes" id="UP001060085">
    <property type="component" value="Linkage Group LG01"/>
</dbReference>
<dbReference type="EMBL" id="CM044701">
    <property type="protein sequence ID" value="KAI5681589.1"/>
    <property type="molecule type" value="Genomic_DNA"/>
</dbReference>
<gene>
    <name evidence="1" type="ORF">M9H77_02817</name>
</gene>
<keyword evidence="2" id="KW-1185">Reference proteome</keyword>